<protein>
    <recommendedName>
        <fullName evidence="3">Cobalt chelatase</fullName>
    </recommendedName>
</protein>
<dbReference type="GO" id="GO:0016852">
    <property type="term" value="F:sirohydrochlorin cobaltochelatase activity"/>
    <property type="evidence" value="ECO:0007669"/>
    <property type="project" value="InterPro"/>
</dbReference>
<dbReference type="Pfam" id="PF06180">
    <property type="entry name" value="CbiK"/>
    <property type="match status" value="1"/>
</dbReference>
<organism evidence="1 2">
    <name type="scientific">Porphyromonas levii</name>
    <dbReference type="NCBI Taxonomy" id="28114"/>
    <lineage>
        <taxon>Bacteria</taxon>
        <taxon>Pseudomonadati</taxon>
        <taxon>Bacteroidota</taxon>
        <taxon>Bacteroidia</taxon>
        <taxon>Bacteroidales</taxon>
        <taxon>Porphyromonadaceae</taxon>
        <taxon>Porphyromonas</taxon>
    </lineage>
</organism>
<dbReference type="Proteomes" id="UP000297225">
    <property type="component" value="Unassembled WGS sequence"/>
</dbReference>
<dbReference type="STRING" id="1122973.GCA_000379925_01854"/>
<name>A0A4Y8WRT8_9PORP</name>
<gene>
    <name evidence="1" type="ORF">E4P47_01465</name>
</gene>
<accession>A0A4Y8WRT8</accession>
<dbReference type="InterPro" id="IPR010388">
    <property type="entry name" value="Anaerobic_Co-chelatase"/>
</dbReference>
<dbReference type="OrthoDB" id="9770331at2"/>
<evidence type="ECO:0000313" key="1">
    <source>
        <dbReference type="EMBL" id="TFH96920.1"/>
    </source>
</evidence>
<dbReference type="RefSeq" id="WP_018359085.1">
    <property type="nucleotide sequence ID" value="NZ_CP197400.1"/>
</dbReference>
<evidence type="ECO:0008006" key="3">
    <source>
        <dbReference type="Google" id="ProtNLM"/>
    </source>
</evidence>
<dbReference type="SUPFAM" id="SSF53800">
    <property type="entry name" value="Chelatase"/>
    <property type="match status" value="1"/>
</dbReference>
<proteinExistence type="predicted"/>
<dbReference type="AlphaFoldDB" id="A0A4Y8WRT8"/>
<dbReference type="Gene3D" id="3.40.50.1400">
    <property type="match status" value="2"/>
</dbReference>
<sequence length="338" mass="38756">MKKFVTTLVALATITFVAGTTLTSCKGTDNPAEKTSTNPADAFPKKHDTAVLLVTFGSTFEVPEKTFDNQKKFFGNAFPNTDLFISYTSRTIINRLQAQGKEFIPPAKWMESFRGKDYKNVYVQSLHVIPGEEFTLLDRAYVHKEYNVYLEDDRRGRNNAVLGKPLLYSKEDIERVAKILVDDHKEAIKKDEVVAFMGHGNPEELHRAANQRYIDIEKAMREYAKKEYGHDHIYVATVDFPDRLFTYLSAELKKIEGTIPAKKIHLQPLMTIVGDHANNDMAGDYDKDARDDEQSWKVQLEKKGWTVKAHMRGLGDYKEINDIYLEHLREAIKELSEK</sequence>
<evidence type="ECO:0000313" key="2">
    <source>
        <dbReference type="Proteomes" id="UP000297225"/>
    </source>
</evidence>
<reference evidence="1 2" key="1">
    <citation type="submission" date="2019-03" db="EMBL/GenBank/DDBJ databases">
        <title>Porphyromonas levii Isolated from the Uterus of Dairy Cows.</title>
        <authorList>
            <person name="Francis A.M."/>
        </authorList>
    </citation>
    <scope>NUCLEOTIDE SEQUENCE [LARGE SCALE GENOMIC DNA]</scope>
    <source>
        <strain evidence="1 2">AF5678</strain>
    </source>
</reference>
<keyword evidence="2" id="KW-1185">Reference proteome</keyword>
<dbReference type="PROSITE" id="PS51257">
    <property type="entry name" value="PROKAR_LIPOPROTEIN"/>
    <property type="match status" value="1"/>
</dbReference>
<comment type="caution">
    <text evidence="1">The sequence shown here is derived from an EMBL/GenBank/DDBJ whole genome shotgun (WGS) entry which is preliminary data.</text>
</comment>
<dbReference type="EMBL" id="SPNC01000010">
    <property type="protein sequence ID" value="TFH96920.1"/>
    <property type="molecule type" value="Genomic_DNA"/>
</dbReference>
<dbReference type="GO" id="GO:0019251">
    <property type="term" value="P:anaerobic cobalamin biosynthetic process"/>
    <property type="evidence" value="ECO:0007669"/>
    <property type="project" value="InterPro"/>
</dbReference>